<organism evidence="1 2">
    <name type="scientific">Ceratodon purpureus</name>
    <name type="common">Fire moss</name>
    <name type="synonym">Dicranum purpureum</name>
    <dbReference type="NCBI Taxonomy" id="3225"/>
    <lineage>
        <taxon>Eukaryota</taxon>
        <taxon>Viridiplantae</taxon>
        <taxon>Streptophyta</taxon>
        <taxon>Embryophyta</taxon>
        <taxon>Bryophyta</taxon>
        <taxon>Bryophytina</taxon>
        <taxon>Bryopsida</taxon>
        <taxon>Dicranidae</taxon>
        <taxon>Pseudoditrichales</taxon>
        <taxon>Ditrichaceae</taxon>
        <taxon>Ceratodon</taxon>
    </lineage>
</organism>
<comment type="caution">
    <text evidence="1">The sequence shown here is derived from an EMBL/GenBank/DDBJ whole genome shotgun (WGS) entry which is preliminary data.</text>
</comment>
<dbReference type="EMBL" id="CM026426">
    <property type="protein sequence ID" value="KAG0574328.1"/>
    <property type="molecule type" value="Genomic_DNA"/>
</dbReference>
<keyword evidence="2" id="KW-1185">Reference proteome</keyword>
<dbReference type="Proteomes" id="UP000822688">
    <property type="component" value="Chromosome V"/>
</dbReference>
<reference evidence="1" key="1">
    <citation type="submission" date="2020-06" db="EMBL/GenBank/DDBJ databases">
        <title>WGS assembly of Ceratodon purpureus strain R40.</title>
        <authorList>
            <person name="Carey S.B."/>
            <person name="Jenkins J."/>
            <person name="Shu S."/>
            <person name="Lovell J.T."/>
            <person name="Sreedasyam A."/>
            <person name="Maumus F."/>
            <person name="Tiley G.P."/>
            <person name="Fernandez-Pozo N."/>
            <person name="Barry K."/>
            <person name="Chen C."/>
            <person name="Wang M."/>
            <person name="Lipzen A."/>
            <person name="Daum C."/>
            <person name="Saski C.A."/>
            <person name="Payton A.C."/>
            <person name="Mcbreen J.C."/>
            <person name="Conrad R.E."/>
            <person name="Kollar L.M."/>
            <person name="Olsson S."/>
            <person name="Huttunen S."/>
            <person name="Landis J.B."/>
            <person name="Wickett N.J."/>
            <person name="Johnson M.G."/>
            <person name="Rensing S.A."/>
            <person name="Grimwood J."/>
            <person name="Schmutz J."/>
            <person name="Mcdaniel S.F."/>
        </authorList>
    </citation>
    <scope>NUCLEOTIDE SEQUENCE</scope>
    <source>
        <strain evidence="1">R40</strain>
    </source>
</reference>
<gene>
    <name evidence="1" type="ORF">KC19_VG254900</name>
</gene>
<evidence type="ECO:0000313" key="2">
    <source>
        <dbReference type="Proteomes" id="UP000822688"/>
    </source>
</evidence>
<name>A0A8T0HV40_CERPU</name>
<evidence type="ECO:0000313" key="1">
    <source>
        <dbReference type="EMBL" id="KAG0574328.1"/>
    </source>
</evidence>
<dbReference type="AlphaFoldDB" id="A0A8T0HV40"/>
<protein>
    <submittedName>
        <fullName evidence="1">Uncharacterized protein</fullName>
    </submittedName>
</protein>
<accession>A0A8T0HV40</accession>
<proteinExistence type="predicted"/>
<sequence length="122" mass="13465">MAVLLAQARGHHPHCPAKRFLALVALWTLKASESESHRMRSKQMNRNPWRPLGLGGDSVCEEGIIHNATGPDGGIREEVHAVTLAAVTVDCLHCVCCFLEFCGDRDVCSSLLIDRFDTHGFR</sequence>